<feature type="transmembrane region" description="Helical" evidence="1">
    <location>
        <begin position="6"/>
        <end position="30"/>
    </location>
</feature>
<comment type="caution">
    <text evidence="2">The sequence shown here is derived from an EMBL/GenBank/DDBJ whole genome shotgun (WGS) entry which is preliminary data.</text>
</comment>
<keyword evidence="1" id="KW-0472">Membrane</keyword>
<keyword evidence="3" id="KW-1185">Reference proteome</keyword>
<reference evidence="2 3" key="1">
    <citation type="submission" date="2020-06" db="EMBL/GenBank/DDBJ databases">
        <title>Taxonomy, biology and ecology of Rhodococcus bacteria occurring in California pistachio and other woody hosts as revealed by genome sequence analyses.</title>
        <authorList>
            <person name="Gai Y."/>
            <person name="Riely B."/>
        </authorList>
    </citation>
    <scope>NUCLEOTIDE SEQUENCE [LARGE SCALE GENOMIC DNA]</scope>
    <source>
        <strain evidence="2 3">BP-284</strain>
    </source>
</reference>
<dbReference type="RefSeq" id="WP_068100942.1">
    <property type="nucleotide sequence ID" value="NZ_JABUKE010000001.1"/>
</dbReference>
<evidence type="ECO:0000256" key="1">
    <source>
        <dbReference type="SAM" id="Phobius"/>
    </source>
</evidence>
<keyword evidence="1" id="KW-1133">Transmembrane helix</keyword>
<evidence type="ECO:0000313" key="2">
    <source>
        <dbReference type="EMBL" id="MBY6319481.1"/>
    </source>
</evidence>
<proteinExistence type="predicted"/>
<organism evidence="2 3">
    <name type="scientific">Rhodococcoides kroppenstedtii</name>
    <dbReference type="NCBI Taxonomy" id="293050"/>
    <lineage>
        <taxon>Bacteria</taxon>
        <taxon>Bacillati</taxon>
        <taxon>Actinomycetota</taxon>
        <taxon>Actinomycetes</taxon>
        <taxon>Mycobacteriales</taxon>
        <taxon>Nocardiaceae</taxon>
        <taxon>Rhodococcoides</taxon>
    </lineage>
</organism>
<dbReference type="Proteomes" id="UP001520140">
    <property type="component" value="Unassembled WGS sequence"/>
</dbReference>
<sequence>MESGDLATWVGSIGGAIGAIATVAALVWAVKTALDEAKKSRLVAEASAVEKSKAEQEALRQQAQRIYAWHGSPPERESRTFAEANAVGIYLGNSSNEPVYEVVAYLVWVQGAAYRIGEDAEVYGNRMIGHGFSTYDIRAVVQNLPPGRFVVEVKGPDSSPMQGQPGVEVAFTDRAGRHWIRRTSGELVETAVSAIDHYGIHRPLNYSQADPLL</sequence>
<name>A0ABS7NNB5_9NOCA</name>
<protein>
    <submittedName>
        <fullName evidence="2">Uncharacterized protein</fullName>
    </submittedName>
</protein>
<keyword evidence="1" id="KW-0812">Transmembrane</keyword>
<evidence type="ECO:0000313" key="3">
    <source>
        <dbReference type="Proteomes" id="UP001520140"/>
    </source>
</evidence>
<accession>A0ABS7NNB5</accession>
<gene>
    <name evidence="2" type="ORF">HQ605_01470</name>
</gene>
<dbReference type="EMBL" id="JABUKG010000001">
    <property type="protein sequence ID" value="MBY6319481.1"/>
    <property type="molecule type" value="Genomic_DNA"/>
</dbReference>